<organism evidence="7 8">
    <name type="scientific">Ottowia cancrivicina</name>
    <dbReference type="NCBI Taxonomy" id="3040346"/>
    <lineage>
        <taxon>Bacteria</taxon>
        <taxon>Pseudomonadati</taxon>
        <taxon>Pseudomonadota</taxon>
        <taxon>Betaproteobacteria</taxon>
        <taxon>Burkholderiales</taxon>
        <taxon>Comamonadaceae</taxon>
        <taxon>Ottowia</taxon>
    </lineage>
</organism>
<accession>A0AAW6RH08</accession>
<keyword evidence="8" id="KW-1185">Reference proteome</keyword>
<dbReference type="InterPro" id="IPR029063">
    <property type="entry name" value="SAM-dependent_MTases_sf"/>
</dbReference>
<evidence type="ECO:0000313" key="7">
    <source>
        <dbReference type="EMBL" id="MDG9699419.1"/>
    </source>
</evidence>
<evidence type="ECO:0000256" key="3">
    <source>
        <dbReference type="ARBA" id="ARBA00022603"/>
    </source>
</evidence>
<dbReference type="RefSeq" id="WP_279524321.1">
    <property type="nucleotide sequence ID" value="NZ_JARVII010000011.1"/>
</dbReference>
<dbReference type="InterPro" id="IPR003682">
    <property type="entry name" value="rRNA_ssu_MeTfrase_G"/>
</dbReference>
<dbReference type="PANTHER" id="PTHR31760">
    <property type="entry name" value="S-ADENOSYL-L-METHIONINE-DEPENDENT METHYLTRANSFERASES SUPERFAMILY PROTEIN"/>
    <property type="match status" value="1"/>
</dbReference>
<dbReference type="HAMAP" id="MF_00074">
    <property type="entry name" value="16SrRNA_methyltr_G"/>
    <property type="match status" value="1"/>
</dbReference>
<feature type="binding site" evidence="6">
    <location>
        <position position="79"/>
    </location>
    <ligand>
        <name>S-adenosyl-L-methionine</name>
        <dbReference type="ChEBI" id="CHEBI:59789"/>
    </ligand>
</feature>
<dbReference type="CDD" id="cd02440">
    <property type="entry name" value="AdoMet_MTases"/>
    <property type="match status" value="1"/>
</dbReference>
<evidence type="ECO:0000256" key="4">
    <source>
        <dbReference type="ARBA" id="ARBA00022679"/>
    </source>
</evidence>
<evidence type="ECO:0000256" key="1">
    <source>
        <dbReference type="ARBA" id="ARBA00022490"/>
    </source>
</evidence>
<feature type="binding site" evidence="6">
    <location>
        <position position="143"/>
    </location>
    <ligand>
        <name>S-adenosyl-L-methionine</name>
        <dbReference type="ChEBI" id="CHEBI:59789"/>
    </ligand>
</feature>
<sequence length="212" mass="22632">MKAALLQGAQALGLALDDGQLESLLAYLALLARWNRVYNLTAVRSAPDMLTHHLLDSLAVLRPLQAQTQGRALKLLDAGSGGGLPGVALAICRPELDVTCVDAVAKKAAFIQQAAATLKLPNLRGLHARVESLGGPFDLITSRAFASLADFTAWTAQALAPHGVWMAMKGKLPDEEIAALPPDVEVFHVEHLTVPGLNAERCIIWLRKRAGQ</sequence>
<dbReference type="PANTHER" id="PTHR31760:SF0">
    <property type="entry name" value="S-ADENOSYL-L-METHIONINE-DEPENDENT METHYLTRANSFERASES SUPERFAMILY PROTEIN"/>
    <property type="match status" value="1"/>
</dbReference>
<keyword evidence="1 6" id="KW-0963">Cytoplasm</keyword>
<dbReference type="GO" id="GO:0070043">
    <property type="term" value="F:rRNA (guanine-N7-)-methyltransferase activity"/>
    <property type="evidence" value="ECO:0007669"/>
    <property type="project" value="UniProtKB-UniRule"/>
</dbReference>
<dbReference type="Pfam" id="PF02527">
    <property type="entry name" value="GidB"/>
    <property type="match status" value="1"/>
</dbReference>
<comment type="caution">
    <text evidence="7">The sequence shown here is derived from an EMBL/GenBank/DDBJ whole genome shotgun (WGS) entry which is preliminary data.</text>
</comment>
<dbReference type="Proteomes" id="UP001237156">
    <property type="component" value="Unassembled WGS sequence"/>
</dbReference>
<evidence type="ECO:0000313" key="8">
    <source>
        <dbReference type="Proteomes" id="UP001237156"/>
    </source>
</evidence>
<name>A0AAW6RH08_9BURK</name>
<dbReference type="GO" id="GO:0005829">
    <property type="term" value="C:cytosol"/>
    <property type="evidence" value="ECO:0007669"/>
    <property type="project" value="TreeGrafter"/>
</dbReference>
<dbReference type="PIRSF" id="PIRSF003078">
    <property type="entry name" value="GidB"/>
    <property type="match status" value="1"/>
</dbReference>
<dbReference type="AlphaFoldDB" id="A0AAW6RH08"/>
<protein>
    <recommendedName>
        <fullName evidence="6">Ribosomal RNA small subunit methyltransferase G</fullName>
        <ecNumber evidence="6">2.1.1.170</ecNumber>
    </recommendedName>
    <alternativeName>
        <fullName evidence="6">16S rRNA 7-methylguanosine methyltransferase</fullName>
        <shortName evidence="6">16S rRNA m7G methyltransferase</shortName>
    </alternativeName>
</protein>
<dbReference type="Gene3D" id="3.40.50.150">
    <property type="entry name" value="Vaccinia Virus protein VP39"/>
    <property type="match status" value="1"/>
</dbReference>
<dbReference type="NCBIfam" id="TIGR00138">
    <property type="entry name" value="rsmG_gidB"/>
    <property type="match status" value="1"/>
</dbReference>
<evidence type="ECO:0000256" key="5">
    <source>
        <dbReference type="ARBA" id="ARBA00022691"/>
    </source>
</evidence>
<feature type="binding site" evidence="6">
    <location>
        <begin position="130"/>
        <end position="131"/>
    </location>
    <ligand>
        <name>S-adenosyl-L-methionine</name>
        <dbReference type="ChEBI" id="CHEBI:59789"/>
    </ligand>
</feature>
<proteinExistence type="inferred from homology"/>
<evidence type="ECO:0000256" key="6">
    <source>
        <dbReference type="HAMAP-Rule" id="MF_00074"/>
    </source>
</evidence>
<keyword evidence="5 6" id="KW-0949">S-adenosyl-L-methionine</keyword>
<dbReference type="EC" id="2.1.1.170" evidence="6"/>
<keyword evidence="3 6" id="KW-0489">Methyltransferase</keyword>
<dbReference type="SUPFAM" id="SSF53335">
    <property type="entry name" value="S-adenosyl-L-methionine-dependent methyltransferases"/>
    <property type="match status" value="1"/>
</dbReference>
<keyword evidence="4 6" id="KW-0808">Transferase</keyword>
<evidence type="ECO:0000256" key="2">
    <source>
        <dbReference type="ARBA" id="ARBA00022552"/>
    </source>
</evidence>
<comment type="subcellular location">
    <subcellularLocation>
        <location evidence="6">Cytoplasm</location>
    </subcellularLocation>
</comment>
<keyword evidence="2 6" id="KW-0698">rRNA processing</keyword>
<comment type="caution">
    <text evidence="6">Lacks conserved residue(s) required for the propagation of feature annotation.</text>
</comment>
<dbReference type="EMBL" id="JARVII010000011">
    <property type="protein sequence ID" value="MDG9699419.1"/>
    <property type="molecule type" value="Genomic_DNA"/>
</dbReference>
<feature type="binding site" evidence="6">
    <location>
        <position position="84"/>
    </location>
    <ligand>
        <name>S-adenosyl-L-methionine</name>
        <dbReference type="ChEBI" id="CHEBI:59789"/>
    </ligand>
</feature>
<comment type="catalytic activity">
    <reaction evidence="6">
        <text>guanosine(527) in 16S rRNA + S-adenosyl-L-methionine = N(7)-methylguanosine(527) in 16S rRNA + S-adenosyl-L-homocysteine</text>
        <dbReference type="Rhea" id="RHEA:42732"/>
        <dbReference type="Rhea" id="RHEA-COMP:10209"/>
        <dbReference type="Rhea" id="RHEA-COMP:10210"/>
        <dbReference type="ChEBI" id="CHEBI:57856"/>
        <dbReference type="ChEBI" id="CHEBI:59789"/>
        <dbReference type="ChEBI" id="CHEBI:74269"/>
        <dbReference type="ChEBI" id="CHEBI:74480"/>
        <dbReference type="EC" id="2.1.1.170"/>
    </reaction>
</comment>
<comment type="similarity">
    <text evidence="6">Belongs to the methyltransferase superfamily. RNA methyltransferase RsmG family.</text>
</comment>
<reference evidence="7 8" key="1">
    <citation type="submission" date="2023-04" db="EMBL/GenBank/DDBJ databases">
        <title>Ottowia paracancer sp. nov., isolated from human stomach.</title>
        <authorList>
            <person name="Song Y."/>
        </authorList>
    </citation>
    <scope>NUCLEOTIDE SEQUENCE [LARGE SCALE GENOMIC DNA]</scope>
    <source>
        <strain evidence="7 8">10c7w1</strain>
    </source>
</reference>
<gene>
    <name evidence="6 7" type="primary">rsmG</name>
    <name evidence="7" type="ORF">QB898_06760</name>
</gene>
<comment type="function">
    <text evidence="6">Specifically methylates the N7 position of guanine in position 527 of 16S rRNA.</text>
</comment>